<keyword evidence="4" id="KW-1185">Reference proteome</keyword>
<dbReference type="Pfam" id="PF02371">
    <property type="entry name" value="Transposase_20"/>
    <property type="match status" value="1"/>
</dbReference>
<dbReference type="PANTHER" id="PTHR33055">
    <property type="entry name" value="TRANSPOSASE FOR INSERTION SEQUENCE ELEMENT IS1111A"/>
    <property type="match status" value="1"/>
</dbReference>
<dbReference type="GO" id="GO:0003677">
    <property type="term" value="F:DNA binding"/>
    <property type="evidence" value="ECO:0007669"/>
    <property type="project" value="InterPro"/>
</dbReference>
<reference evidence="3" key="1">
    <citation type="journal article" date="2014" name="Int. J. Syst. Evol. Microbiol.">
        <title>Complete genome sequence of Corynebacterium casei LMG S-19264T (=DSM 44701T), isolated from a smear-ripened cheese.</title>
        <authorList>
            <consortium name="US DOE Joint Genome Institute (JGI-PGF)"/>
            <person name="Walter F."/>
            <person name="Albersmeier A."/>
            <person name="Kalinowski J."/>
            <person name="Ruckert C."/>
        </authorList>
    </citation>
    <scope>NUCLEOTIDE SEQUENCE</scope>
    <source>
        <strain evidence="3">JCM 3086</strain>
    </source>
</reference>
<name>A0A917UP50_9ACTN</name>
<reference evidence="3" key="2">
    <citation type="submission" date="2020-09" db="EMBL/GenBank/DDBJ databases">
        <authorList>
            <person name="Sun Q."/>
            <person name="Ohkuma M."/>
        </authorList>
    </citation>
    <scope>NUCLEOTIDE SEQUENCE</scope>
    <source>
        <strain evidence="3">JCM 3086</strain>
    </source>
</reference>
<dbReference type="Proteomes" id="UP000657574">
    <property type="component" value="Unassembled WGS sequence"/>
</dbReference>
<dbReference type="AlphaFoldDB" id="A0A917UP50"/>
<dbReference type="InterPro" id="IPR002525">
    <property type="entry name" value="Transp_IS110-like_N"/>
</dbReference>
<feature type="domain" description="Transposase IS110-like N-terminal" evidence="1">
    <location>
        <begin position="10"/>
        <end position="164"/>
    </location>
</feature>
<accession>A0A917UP50</accession>
<organism evidence="3 4">
    <name type="scientific">Streptomyces brasiliensis</name>
    <dbReference type="NCBI Taxonomy" id="1954"/>
    <lineage>
        <taxon>Bacteria</taxon>
        <taxon>Bacillati</taxon>
        <taxon>Actinomycetota</taxon>
        <taxon>Actinomycetes</taxon>
        <taxon>Kitasatosporales</taxon>
        <taxon>Streptomycetaceae</taxon>
        <taxon>Streptomyces</taxon>
    </lineage>
</organism>
<dbReference type="GO" id="GO:0004803">
    <property type="term" value="F:transposase activity"/>
    <property type="evidence" value="ECO:0007669"/>
    <property type="project" value="InterPro"/>
</dbReference>
<proteinExistence type="predicted"/>
<dbReference type="Pfam" id="PF01548">
    <property type="entry name" value="DEDD_Tnp_IS110"/>
    <property type="match status" value="1"/>
</dbReference>
<gene>
    <name evidence="3" type="ORF">GCM10010121_097230</name>
</gene>
<dbReference type="EMBL" id="BMQA01000127">
    <property type="protein sequence ID" value="GGJ71186.1"/>
    <property type="molecule type" value="Genomic_DNA"/>
</dbReference>
<dbReference type="NCBIfam" id="NF033542">
    <property type="entry name" value="transpos_IS110"/>
    <property type="match status" value="1"/>
</dbReference>
<dbReference type="InterPro" id="IPR003346">
    <property type="entry name" value="Transposase_20"/>
</dbReference>
<evidence type="ECO:0000313" key="3">
    <source>
        <dbReference type="EMBL" id="GGJ71186.1"/>
    </source>
</evidence>
<dbReference type="GO" id="GO:0006313">
    <property type="term" value="P:DNA transposition"/>
    <property type="evidence" value="ECO:0007669"/>
    <property type="project" value="InterPro"/>
</dbReference>
<feature type="domain" description="Transposase IS116/IS110/IS902 C-terminal" evidence="2">
    <location>
        <begin position="270"/>
        <end position="355"/>
    </location>
</feature>
<sequence>MDAGHERLWVGIDVGKGHHWAVAINDTGEPVFSRKLPNDEAETLQLIAAACDTAEHVRWAVDLRGKTATLLLVLLAAHGQEVTYVPGRSVNRAAEGYRGDGKTDAKDALIIADMARVRRDFSTITIPAEEVCTLRLLTANRRDLIADRVRLANRMRDLLCGISPALERAFGYARSKGAVVLLTHYQTPSALRRTGVKRLTTGLGRRKVRSPRKLAERAVEAADEQHTALPGEARAAALLSGLACQLLALDERIAANDREIRETFRVDERAEIIESLPGMGPILGAEFVAIAGDLLSYRDAGRLASHAGLAPVLRDSGRRTGNLHRPKRYDRRLRWVFYLSAQSAMQYPGPSRDFYLRKRAEGLRHVQAVLALARRRVDVLWAMLRDHRLYAITPQTAPAHS</sequence>
<comment type="caution">
    <text evidence="3">The sequence shown here is derived from an EMBL/GenBank/DDBJ whole genome shotgun (WGS) entry which is preliminary data.</text>
</comment>
<dbReference type="PANTHER" id="PTHR33055:SF3">
    <property type="entry name" value="PUTATIVE TRANSPOSASE FOR IS117-RELATED"/>
    <property type="match status" value="1"/>
</dbReference>
<dbReference type="RefSeq" id="WP_189317675.1">
    <property type="nucleotide sequence ID" value="NZ_BMQA01000127.1"/>
</dbReference>
<evidence type="ECO:0000313" key="4">
    <source>
        <dbReference type="Proteomes" id="UP000657574"/>
    </source>
</evidence>
<protein>
    <submittedName>
        <fullName evidence="3">IS110 family transposase</fullName>
    </submittedName>
</protein>
<evidence type="ECO:0000259" key="1">
    <source>
        <dbReference type="Pfam" id="PF01548"/>
    </source>
</evidence>
<dbReference type="InterPro" id="IPR047650">
    <property type="entry name" value="Transpos_IS110"/>
</dbReference>
<evidence type="ECO:0000259" key="2">
    <source>
        <dbReference type="Pfam" id="PF02371"/>
    </source>
</evidence>